<dbReference type="GO" id="GO:0004856">
    <property type="term" value="F:D-xylulokinase activity"/>
    <property type="evidence" value="ECO:0007669"/>
    <property type="project" value="UniProtKB-EC"/>
</dbReference>
<comment type="similarity">
    <text evidence="1 4">Belongs to the FGGY kinase family.</text>
</comment>
<keyword evidence="3 4" id="KW-0418">Kinase</keyword>
<evidence type="ECO:0000313" key="8">
    <source>
        <dbReference type="Proteomes" id="UP000051298"/>
    </source>
</evidence>
<dbReference type="Proteomes" id="UP000051298">
    <property type="component" value="Unassembled WGS sequence"/>
</dbReference>
<dbReference type="PROSITE" id="PS00445">
    <property type="entry name" value="FGGY_KINASES_2"/>
    <property type="match status" value="1"/>
</dbReference>
<evidence type="ECO:0000259" key="5">
    <source>
        <dbReference type="Pfam" id="PF00370"/>
    </source>
</evidence>
<dbReference type="InterPro" id="IPR018484">
    <property type="entry name" value="FGGY_N"/>
</dbReference>
<evidence type="ECO:0000256" key="1">
    <source>
        <dbReference type="ARBA" id="ARBA00009156"/>
    </source>
</evidence>
<dbReference type="SUPFAM" id="SSF53067">
    <property type="entry name" value="Actin-like ATPase domain"/>
    <property type="match status" value="2"/>
</dbReference>
<accession>A0A0P1F1U1</accession>
<proteinExistence type="inferred from homology"/>
<gene>
    <name evidence="7" type="primary">xylB_2</name>
    <name evidence="7" type="ORF">THS5294_02840</name>
</gene>
<feature type="domain" description="Carbohydrate kinase FGGY N-terminal" evidence="5">
    <location>
        <begin position="5"/>
        <end position="245"/>
    </location>
</feature>
<dbReference type="Gene3D" id="3.30.420.40">
    <property type="match status" value="2"/>
</dbReference>
<organism evidence="7 8">
    <name type="scientific">Thalassobacter stenotrophicus</name>
    <dbReference type="NCBI Taxonomy" id="266809"/>
    <lineage>
        <taxon>Bacteria</taxon>
        <taxon>Pseudomonadati</taxon>
        <taxon>Pseudomonadota</taxon>
        <taxon>Alphaproteobacteria</taxon>
        <taxon>Rhodobacterales</taxon>
        <taxon>Roseobacteraceae</taxon>
        <taxon>Thalassobacter</taxon>
    </lineage>
</organism>
<dbReference type="InterPro" id="IPR018483">
    <property type="entry name" value="Carb_kinase_FGGY_CS"/>
</dbReference>
<name>A0A0P1F1U1_9RHOB</name>
<keyword evidence="2 4" id="KW-0808">Transferase</keyword>
<sequence>MTEAFLGVDAGTSGIKVCAFTREGRLVAKAHRAVPVVTPYPLWAEIDLDRYWAATADAIREVATRVPTISSIGLATTCPTTILLDEEGQAIRPGILYLDGRAQAGLENVVGADAEAEVQQTGNRASTSTCWAANLAWVRENEPGAWAKVRRVTMLNGFLARRLSGQDGIEPTQASYSGLMRIADPEPSWSRDLLARWGLDGAILPEISGCTDMIGRVTDEASILTGVPAGIPVALGAADTAAASFAVGLMDSGEVFESVGTSGVITFCLDRPDFEPSFLHRHHIVPGRWLAHGAMSTLGGAFGWLNNKVWPELKTLAELERLAQESVPGANGLLFLPYLAGERSPIWDAEASGSWLGLLLRHSRQDMVRAVFEGTTFGLRQILERGSAKWGKRPERMLSVGGGARNKFWGQMKADVLKLDYIMSDMPDAAALGAGLLGAIAAGLFTGSDDRELPLISANATAIRPGSQRTIETYDRMFTIFDAAYPQLCDLMHALADRSSGPYADEEARPRLGVRATG</sequence>
<feature type="domain" description="Carbohydrate kinase FGGY C-terminal" evidence="6">
    <location>
        <begin position="258"/>
        <end position="442"/>
    </location>
</feature>
<evidence type="ECO:0000313" key="7">
    <source>
        <dbReference type="EMBL" id="CUH61529.1"/>
    </source>
</evidence>
<dbReference type="EC" id="2.7.1.17" evidence="7"/>
<dbReference type="EMBL" id="CYRX01000032">
    <property type="protein sequence ID" value="CUH61529.1"/>
    <property type="molecule type" value="Genomic_DNA"/>
</dbReference>
<dbReference type="InterPro" id="IPR050406">
    <property type="entry name" value="FGGY_Carb_Kinase"/>
</dbReference>
<dbReference type="InterPro" id="IPR000577">
    <property type="entry name" value="Carb_kinase_FGGY"/>
</dbReference>
<evidence type="ECO:0000259" key="6">
    <source>
        <dbReference type="Pfam" id="PF02782"/>
    </source>
</evidence>
<evidence type="ECO:0000256" key="2">
    <source>
        <dbReference type="ARBA" id="ARBA00022679"/>
    </source>
</evidence>
<dbReference type="Pfam" id="PF00370">
    <property type="entry name" value="FGGY_N"/>
    <property type="match status" value="1"/>
</dbReference>
<protein>
    <submittedName>
        <fullName evidence="7">Xylulose kinase</fullName>
        <ecNumber evidence="7">2.7.1.17</ecNumber>
    </submittedName>
</protein>
<dbReference type="InterPro" id="IPR043129">
    <property type="entry name" value="ATPase_NBD"/>
</dbReference>
<dbReference type="PIRSF" id="PIRSF000538">
    <property type="entry name" value="GlpK"/>
    <property type="match status" value="1"/>
</dbReference>
<dbReference type="CDD" id="cd00366">
    <property type="entry name" value="ASKHA_NBD_FGGY"/>
    <property type="match status" value="1"/>
</dbReference>
<dbReference type="RefSeq" id="WP_058124219.1">
    <property type="nucleotide sequence ID" value="NZ_CYRX01000032.1"/>
</dbReference>
<dbReference type="InterPro" id="IPR018485">
    <property type="entry name" value="FGGY_C"/>
</dbReference>
<evidence type="ECO:0000256" key="4">
    <source>
        <dbReference type="RuleBase" id="RU003733"/>
    </source>
</evidence>
<dbReference type="PANTHER" id="PTHR43095">
    <property type="entry name" value="SUGAR KINASE"/>
    <property type="match status" value="1"/>
</dbReference>
<evidence type="ECO:0000256" key="3">
    <source>
        <dbReference type="ARBA" id="ARBA00022777"/>
    </source>
</evidence>
<dbReference type="AlphaFoldDB" id="A0A0P1F1U1"/>
<reference evidence="7 8" key="1">
    <citation type="submission" date="2015-09" db="EMBL/GenBank/DDBJ databases">
        <authorList>
            <consortium name="Swine Surveillance"/>
        </authorList>
    </citation>
    <scope>NUCLEOTIDE SEQUENCE [LARGE SCALE GENOMIC DNA]</scope>
    <source>
        <strain evidence="7 8">CECT 5294</strain>
    </source>
</reference>
<dbReference type="Pfam" id="PF02782">
    <property type="entry name" value="FGGY_C"/>
    <property type="match status" value="1"/>
</dbReference>
<dbReference type="PANTHER" id="PTHR43095:SF5">
    <property type="entry name" value="XYLULOSE KINASE"/>
    <property type="match status" value="1"/>
</dbReference>